<evidence type="ECO:0000259" key="1">
    <source>
        <dbReference type="PROSITE" id="PS51085"/>
    </source>
</evidence>
<reference evidence="2" key="1">
    <citation type="submission" date="2022-09" db="EMBL/GenBank/DDBJ databases">
        <authorList>
            <person name="Li Z.-J."/>
        </authorList>
    </citation>
    <scope>NUCLEOTIDE SEQUENCE</scope>
    <source>
        <strain evidence="2">TGB11</strain>
    </source>
</reference>
<feature type="domain" description="2Fe-2S ferredoxin-type" evidence="1">
    <location>
        <begin position="2"/>
        <end position="86"/>
    </location>
</feature>
<dbReference type="Gene3D" id="3.10.20.30">
    <property type="match status" value="1"/>
</dbReference>
<dbReference type="RefSeq" id="WP_269579687.1">
    <property type="nucleotide sequence ID" value="NZ_CP114588.1"/>
</dbReference>
<dbReference type="PROSITE" id="PS00197">
    <property type="entry name" value="2FE2S_FER_1"/>
    <property type="match status" value="1"/>
</dbReference>
<dbReference type="NCBIfam" id="NF007985">
    <property type="entry name" value="PRK10713.1"/>
    <property type="match status" value="1"/>
</dbReference>
<dbReference type="InterPro" id="IPR012675">
    <property type="entry name" value="Beta-grasp_dom_sf"/>
</dbReference>
<sequence length="96" mass="10424">MTRITIEVNGIMVGGNTHQNLLEQLEDAGIQPEYQCRNGMCGACRCKLNQGSVTQGDSMAFVMPGEVLACQSTPQTDVSIAFDYQPAEIKKQVNEA</sequence>
<name>A0AA47KMC0_9GAMM</name>
<gene>
    <name evidence="2" type="primary">yfaE</name>
    <name evidence="2" type="ORF">N8M53_04910</name>
</gene>
<protein>
    <submittedName>
        <fullName evidence="2">Class I ribonucleotide reductase maintenance protein YfaE</fullName>
    </submittedName>
</protein>
<dbReference type="PROSITE" id="PS51085">
    <property type="entry name" value="2FE2S_FER_2"/>
    <property type="match status" value="1"/>
</dbReference>
<dbReference type="Pfam" id="PF00111">
    <property type="entry name" value="Fer2"/>
    <property type="match status" value="1"/>
</dbReference>
<organism evidence="2 3">
    <name type="scientific">Salinivibrio kushneri</name>
    <dbReference type="NCBI Taxonomy" id="1908198"/>
    <lineage>
        <taxon>Bacteria</taxon>
        <taxon>Pseudomonadati</taxon>
        <taxon>Pseudomonadota</taxon>
        <taxon>Gammaproteobacteria</taxon>
        <taxon>Vibrionales</taxon>
        <taxon>Vibrionaceae</taxon>
        <taxon>Salinivibrio</taxon>
    </lineage>
</organism>
<dbReference type="GO" id="GO:0051537">
    <property type="term" value="F:2 iron, 2 sulfur cluster binding"/>
    <property type="evidence" value="ECO:0007669"/>
    <property type="project" value="InterPro"/>
</dbReference>
<dbReference type="AlphaFoldDB" id="A0AA47KMC0"/>
<accession>A0AA47KMC0</accession>
<evidence type="ECO:0000313" key="2">
    <source>
        <dbReference type="EMBL" id="WBA09541.1"/>
    </source>
</evidence>
<dbReference type="EMBL" id="CP114588">
    <property type="protein sequence ID" value="WBA09541.1"/>
    <property type="molecule type" value="Genomic_DNA"/>
</dbReference>
<dbReference type="InterPro" id="IPR001041">
    <property type="entry name" value="2Fe-2S_ferredoxin-type"/>
</dbReference>
<dbReference type="SUPFAM" id="SSF54292">
    <property type="entry name" value="2Fe-2S ferredoxin-like"/>
    <property type="match status" value="1"/>
</dbReference>
<dbReference type="InterPro" id="IPR006058">
    <property type="entry name" value="2Fe2S_fd_BS"/>
</dbReference>
<dbReference type="InterPro" id="IPR036010">
    <property type="entry name" value="2Fe-2S_ferredoxin-like_sf"/>
</dbReference>
<proteinExistence type="predicted"/>
<evidence type="ECO:0000313" key="3">
    <source>
        <dbReference type="Proteomes" id="UP001164748"/>
    </source>
</evidence>
<dbReference type="Proteomes" id="UP001164748">
    <property type="component" value="Chromosome"/>
</dbReference>
<dbReference type="CDD" id="cd00207">
    <property type="entry name" value="fer2"/>
    <property type="match status" value="1"/>
</dbReference>